<dbReference type="AlphaFoldDB" id="A0A6A4N4N2"/>
<protein>
    <submittedName>
        <fullName evidence="1">Uncharacterized protein</fullName>
    </submittedName>
</protein>
<sequence length="59" mass="7060">MTTEVYQGWAPSQFVSLAISYSPCMHHCYEYKLELYAWSHYRDTCRFISTIDFHAFNVN</sequence>
<evidence type="ECO:0000313" key="2">
    <source>
        <dbReference type="Proteomes" id="UP000447434"/>
    </source>
</evidence>
<keyword evidence="2" id="KW-1185">Reference proteome</keyword>
<proteinExistence type="predicted"/>
<dbReference type="EMBL" id="WOCE01000023">
    <property type="protein sequence ID" value="KAE9587323.1"/>
    <property type="molecule type" value="Genomic_DNA"/>
</dbReference>
<gene>
    <name evidence="1" type="ORF">Lalb_Chr23g0272431</name>
</gene>
<organism evidence="1 2">
    <name type="scientific">Lupinus albus</name>
    <name type="common">White lupine</name>
    <name type="synonym">Lupinus termis</name>
    <dbReference type="NCBI Taxonomy" id="3870"/>
    <lineage>
        <taxon>Eukaryota</taxon>
        <taxon>Viridiplantae</taxon>
        <taxon>Streptophyta</taxon>
        <taxon>Embryophyta</taxon>
        <taxon>Tracheophyta</taxon>
        <taxon>Spermatophyta</taxon>
        <taxon>Magnoliopsida</taxon>
        <taxon>eudicotyledons</taxon>
        <taxon>Gunneridae</taxon>
        <taxon>Pentapetalae</taxon>
        <taxon>rosids</taxon>
        <taxon>fabids</taxon>
        <taxon>Fabales</taxon>
        <taxon>Fabaceae</taxon>
        <taxon>Papilionoideae</taxon>
        <taxon>50 kb inversion clade</taxon>
        <taxon>genistoids sensu lato</taxon>
        <taxon>core genistoids</taxon>
        <taxon>Genisteae</taxon>
        <taxon>Lupinus</taxon>
    </lineage>
</organism>
<dbReference type="Proteomes" id="UP000447434">
    <property type="component" value="Chromosome 23"/>
</dbReference>
<reference evidence="2" key="1">
    <citation type="journal article" date="2020" name="Nat. Commun.">
        <title>Genome sequence of the cluster root forming white lupin.</title>
        <authorList>
            <person name="Hufnagel B."/>
            <person name="Marques A."/>
            <person name="Soriano A."/>
            <person name="Marques L."/>
            <person name="Divol F."/>
            <person name="Doumas P."/>
            <person name="Sallet E."/>
            <person name="Mancinotti D."/>
            <person name="Carrere S."/>
            <person name="Marande W."/>
            <person name="Arribat S."/>
            <person name="Keller J."/>
            <person name="Huneau C."/>
            <person name="Blein T."/>
            <person name="Aime D."/>
            <person name="Laguerre M."/>
            <person name="Taylor J."/>
            <person name="Schubert V."/>
            <person name="Nelson M."/>
            <person name="Geu-Flores F."/>
            <person name="Crespi M."/>
            <person name="Gallardo-Guerrero K."/>
            <person name="Delaux P.-M."/>
            <person name="Salse J."/>
            <person name="Berges H."/>
            <person name="Guyot R."/>
            <person name="Gouzy J."/>
            <person name="Peret B."/>
        </authorList>
    </citation>
    <scope>NUCLEOTIDE SEQUENCE [LARGE SCALE GENOMIC DNA]</scope>
    <source>
        <strain evidence="2">cv. Amiga</strain>
    </source>
</reference>
<comment type="caution">
    <text evidence="1">The sequence shown here is derived from an EMBL/GenBank/DDBJ whole genome shotgun (WGS) entry which is preliminary data.</text>
</comment>
<accession>A0A6A4N4N2</accession>
<evidence type="ECO:0000313" key="1">
    <source>
        <dbReference type="EMBL" id="KAE9587323.1"/>
    </source>
</evidence>
<name>A0A6A4N4N2_LUPAL</name>